<evidence type="ECO:0000313" key="4">
    <source>
        <dbReference type="Proteomes" id="UP000325105"/>
    </source>
</evidence>
<dbReference type="NCBIfam" id="NF009150">
    <property type="entry name" value="PRK12497.1-3"/>
    <property type="match status" value="1"/>
</dbReference>
<dbReference type="InterPro" id="IPR011856">
    <property type="entry name" value="tRNA_endonuc-like_dom_sf"/>
</dbReference>
<keyword evidence="3" id="KW-0378">Hydrolase</keyword>
<dbReference type="PANTHER" id="PTHR34039:SF1">
    <property type="entry name" value="UPF0102 PROTEIN YRAN"/>
    <property type="match status" value="1"/>
</dbReference>
<dbReference type="PANTHER" id="PTHR34039">
    <property type="entry name" value="UPF0102 PROTEIN YRAN"/>
    <property type="match status" value="1"/>
</dbReference>
<dbReference type="GO" id="GO:0003676">
    <property type="term" value="F:nucleic acid binding"/>
    <property type="evidence" value="ECO:0007669"/>
    <property type="project" value="InterPro"/>
</dbReference>
<gene>
    <name evidence="3" type="ORF">BC792_1012</name>
</gene>
<evidence type="ECO:0000313" key="3">
    <source>
        <dbReference type="EMBL" id="TYP98348.1"/>
    </source>
</evidence>
<dbReference type="GO" id="GO:0004519">
    <property type="term" value="F:endonuclease activity"/>
    <property type="evidence" value="ECO:0007669"/>
    <property type="project" value="UniProtKB-KW"/>
</dbReference>
<dbReference type="CDD" id="cd20736">
    <property type="entry name" value="PoNe_Nuclease"/>
    <property type="match status" value="1"/>
</dbReference>
<comment type="similarity">
    <text evidence="1 2">Belongs to the UPF0102 family.</text>
</comment>
<dbReference type="SUPFAM" id="SSF52980">
    <property type="entry name" value="Restriction endonuclease-like"/>
    <property type="match status" value="1"/>
</dbReference>
<proteinExistence type="inferred from homology"/>
<dbReference type="Pfam" id="PF02021">
    <property type="entry name" value="UPF0102"/>
    <property type="match status" value="1"/>
</dbReference>
<dbReference type="AlphaFoldDB" id="A0A5S5DSJ4"/>
<dbReference type="InterPro" id="IPR003509">
    <property type="entry name" value="UPF0102_YraN-like"/>
</dbReference>
<comment type="caution">
    <text evidence="3">The sequence shown here is derived from an EMBL/GenBank/DDBJ whole genome shotgun (WGS) entry which is preliminary data.</text>
</comment>
<dbReference type="NCBIfam" id="TIGR00252">
    <property type="entry name" value="YraN family protein"/>
    <property type="match status" value="1"/>
</dbReference>
<keyword evidence="4" id="KW-1185">Reference proteome</keyword>
<dbReference type="EMBL" id="VNHX01000001">
    <property type="protein sequence ID" value="TYP98348.1"/>
    <property type="molecule type" value="Genomic_DNA"/>
</dbReference>
<evidence type="ECO:0000256" key="1">
    <source>
        <dbReference type="ARBA" id="ARBA00006738"/>
    </source>
</evidence>
<accession>A0A5S5DSJ4</accession>
<evidence type="ECO:0000256" key="2">
    <source>
        <dbReference type="HAMAP-Rule" id="MF_00048"/>
    </source>
</evidence>
<name>A0A5S5DSJ4_9SPHI</name>
<organism evidence="3 4">
    <name type="scientific">Sphingobacterium allocomposti</name>
    <dbReference type="NCBI Taxonomy" id="415956"/>
    <lineage>
        <taxon>Bacteria</taxon>
        <taxon>Pseudomonadati</taxon>
        <taxon>Bacteroidota</taxon>
        <taxon>Sphingobacteriia</taxon>
        <taxon>Sphingobacteriales</taxon>
        <taxon>Sphingobacteriaceae</taxon>
        <taxon>Sphingobacterium</taxon>
    </lineage>
</organism>
<dbReference type="OrthoDB" id="9802516at2"/>
<protein>
    <recommendedName>
        <fullName evidence="2">UPF0102 protein BC792_1012</fullName>
    </recommendedName>
</protein>
<dbReference type="RefSeq" id="WP_148906938.1">
    <property type="nucleotide sequence ID" value="NZ_VNHX01000001.1"/>
</dbReference>
<keyword evidence="3" id="KW-0255">Endonuclease</keyword>
<dbReference type="InterPro" id="IPR011335">
    <property type="entry name" value="Restrct_endonuc-II-like"/>
</dbReference>
<dbReference type="Proteomes" id="UP000325105">
    <property type="component" value="Unassembled WGS sequence"/>
</dbReference>
<dbReference type="Gene3D" id="3.40.1350.10">
    <property type="match status" value="1"/>
</dbReference>
<sequence>MARHLESGKWGEQQALRYLKEQGYQIISLNWRSKHTEIDIVAKDADTLVFVEVKARRSTSFGTPESFVDHKKQRFLIQAADAYLAQSAHRGEIRFDIVSVYLQTGEIELIKDAFWSN</sequence>
<dbReference type="HAMAP" id="MF_00048">
    <property type="entry name" value="UPF0102"/>
    <property type="match status" value="1"/>
</dbReference>
<reference evidence="3 4" key="1">
    <citation type="submission" date="2019-07" db="EMBL/GenBank/DDBJ databases">
        <title>Genomic Encyclopedia of Archaeal and Bacterial Type Strains, Phase II (KMG-II): from individual species to whole genera.</title>
        <authorList>
            <person name="Goeker M."/>
        </authorList>
    </citation>
    <scope>NUCLEOTIDE SEQUENCE [LARGE SCALE GENOMIC DNA]</scope>
    <source>
        <strain evidence="3 4">DSM 18850</strain>
    </source>
</reference>
<keyword evidence="3" id="KW-0540">Nuclease</keyword>